<name>A0AAE3JLH5_9FLAO</name>
<dbReference type="Proteomes" id="UP001199795">
    <property type="component" value="Unassembled WGS sequence"/>
</dbReference>
<feature type="signal peptide" evidence="1">
    <location>
        <begin position="1"/>
        <end position="23"/>
    </location>
</feature>
<dbReference type="Gene3D" id="2.60.40.1250">
    <property type="entry name" value="Thiol:disulfide interchange protein DsbD, N-terminal domain"/>
    <property type="match status" value="1"/>
</dbReference>
<evidence type="ECO:0000256" key="1">
    <source>
        <dbReference type="SAM" id="SignalP"/>
    </source>
</evidence>
<dbReference type="EMBL" id="JAKKDU010000008">
    <property type="protein sequence ID" value="MCF7568284.1"/>
    <property type="molecule type" value="Genomic_DNA"/>
</dbReference>
<accession>A0AAE3JLH5</accession>
<reference evidence="3" key="1">
    <citation type="submission" date="2022-01" db="EMBL/GenBank/DDBJ databases">
        <title>Draft genome sequence of Sabulilitoribacter arenilitoris KCTC 52401.</title>
        <authorList>
            <person name="Oh J.-S."/>
        </authorList>
    </citation>
    <scope>NUCLEOTIDE SEQUENCE</scope>
    <source>
        <strain evidence="3">HMF6543</strain>
    </source>
</reference>
<evidence type="ECO:0000259" key="2">
    <source>
        <dbReference type="Pfam" id="PF11412"/>
    </source>
</evidence>
<dbReference type="InterPro" id="IPR036929">
    <property type="entry name" value="DsbDN_sf"/>
</dbReference>
<feature type="chain" id="PRO_5042102557" evidence="1">
    <location>
        <begin position="24"/>
        <end position="174"/>
    </location>
</feature>
<dbReference type="InterPro" id="IPR028250">
    <property type="entry name" value="DsbDN"/>
</dbReference>
<gene>
    <name evidence="3" type="ORF">L3X37_07895</name>
</gene>
<organism evidence="3 4">
    <name type="scientific">Wocania arenilitoris</name>
    <dbReference type="NCBI Taxonomy" id="2044858"/>
    <lineage>
        <taxon>Bacteria</taxon>
        <taxon>Pseudomonadati</taxon>
        <taxon>Bacteroidota</taxon>
        <taxon>Flavobacteriia</taxon>
        <taxon>Flavobacteriales</taxon>
        <taxon>Flavobacteriaceae</taxon>
        <taxon>Wocania</taxon>
    </lineage>
</organism>
<dbReference type="AlphaFoldDB" id="A0AAE3JLH5"/>
<dbReference type="Pfam" id="PF11412">
    <property type="entry name" value="DsbD_N"/>
    <property type="match status" value="1"/>
</dbReference>
<protein>
    <submittedName>
        <fullName evidence="3">Protein-disulfide reductase DsbD N-terminal domain-containing protein</fullName>
    </submittedName>
</protein>
<dbReference type="RefSeq" id="WP_237239630.1">
    <property type="nucleotide sequence ID" value="NZ_JAKKDU010000008.1"/>
</dbReference>
<evidence type="ECO:0000313" key="3">
    <source>
        <dbReference type="EMBL" id="MCF7568284.1"/>
    </source>
</evidence>
<sequence length="174" mass="19749">MVFKTINRYNFLILALITQISFAQSTNISSEFKKKVEVASSELFTSPSDPMNPVSVNATLVWSEDKTQVAIVLKANIGNEWHIYAYVPENQPYIASRLELELPSGIKAIGEWEKPYSESYGDDIYVYRGALVFVQYCSVGYYTKGSKINCGLHYQTCNLRKCFPPQTKSKSFKL</sequence>
<evidence type="ECO:0000313" key="4">
    <source>
        <dbReference type="Proteomes" id="UP001199795"/>
    </source>
</evidence>
<comment type="caution">
    <text evidence="3">The sequence shown here is derived from an EMBL/GenBank/DDBJ whole genome shotgun (WGS) entry which is preliminary data.</text>
</comment>
<feature type="domain" description="Thiol:disulfide interchange protein DsbD N-terminal" evidence="2">
    <location>
        <begin position="63"/>
        <end position="171"/>
    </location>
</feature>
<keyword evidence="1" id="KW-0732">Signal</keyword>
<proteinExistence type="predicted"/>
<keyword evidence="4" id="KW-1185">Reference proteome</keyword>